<dbReference type="AlphaFoldDB" id="A0A426YFJ0"/>
<sequence>MNLLHQLLLRLPEDWSESPLILGAQMGIPEFVTTILRVCPEAATYLDTRGRSVLQVAIEHGNREIVRTIREMTRGKNPILPSWLLSRIDKGTGRTILHFASPSPAKRTQPPATRFTSVGQLLRSSHMRT</sequence>
<accession>A0A426YFJ0</accession>
<dbReference type="SUPFAM" id="SSF48403">
    <property type="entry name" value="Ankyrin repeat"/>
    <property type="match status" value="1"/>
</dbReference>
<comment type="caution">
    <text evidence="1">The sequence shown here is derived from an EMBL/GenBank/DDBJ whole genome shotgun (WGS) entry which is preliminary data.</text>
</comment>
<evidence type="ECO:0000313" key="1">
    <source>
        <dbReference type="EMBL" id="RRT50514.1"/>
    </source>
</evidence>
<organism evidence="1 2">
    <name type="scientific">Ensete ventricosum</name>
    <name type="common">Abyssinian banana</name>
    <name type="synonym">Musa ensete</name>
    <dbReference type="NCBI Taxonomy" id="4639"/>
    <lineage>
        <taxon>Eukaryota</taxon>
        <taxon>Viridiplantae</taxon>
        <taxon>Streptophyta</taxon>
        <taxon>Embryophyta</taxon>
        <taxon>Tracheophyta</taxon>
        <taxon>Spermatophyta</taxon>
        <taxon>Magnoliopsida</taxon>
        <taxon>Liliopsida</taxon>
        <taxon>Zingiberales</taxon>
        <taxon>Musaceae</taxon>
        <taxon>Ensete</taxon>
    </lineage>
</organism>
<name>A0A426YFJ0_ENSVE</name>
<dbReference type="EMBL" id="AMZH03012726">
    <property type="protein sequence ID" value="RRT50514.1"/>
    <property type="molecule type" value="Genomic_DNA"/>
</dbReference>
<protein>
    <submittedName>
        <fullName evidence="1">Uncharacterized protein</fullName>
    </submittedName>
</protein>
<reference evidence="1 2" key="1">
    <citation type="journal article" date="2014" name="Agronomy (Basel)">
        <title>A Draft Genome Sequence for Ensete ventricosum, the Drought-Tolerant Tree Against Hunger.</title>
        <authorList>
            <person name="Harrison J."/>
            <person name="Moore K.A."/>
            <person name="Paszkiewicz K."/>
            <person name="Jones T."/>
            <person name="Grant M."/>
            <person name="Ambacheew D."/>
            <person name="Muzemil S."/>
            <person name="Studholme D.J."/>
        </authorList>
    </citation>
    <scope>NUCLEOTIDE SEQUENCE [LARGE SCALE GENOMIC DNA]</scope>
</reference>
<evidence type="ECO:0000313" key="2">
    <source>
        <dbReference type="Proteomes" id="UP000287651"/>
    </source>
</evidence>
<dbReference type="InterPro" id="IPR036770">
    <property type="entry name" value="Ankyrin_rpt-contain_sf"/>
</dbReference>
<dbReference type="Proteomes" id="UP000287651">
    <property type="component" value="Unassembled WGS sequence"/>
</dbReference>
<dbReference type="Gene3D" id="1.25.40.20">
    <property type="entry name" value="Ankyrin repeat-containing domain"/>
    <property type="match status" value="1"/>
</dbReference>
<proteinExistence type="predicted"/>
<gene>
    <name evidence="1" type="ORF">B296_00008892</name>
</gene>